<dbReference type="EMBL" id="MN448289">
    <property type="protein sequence ID" value="QFG74507.1"/>
    <property type="molecule type" value="Genomic_DNA"/>
</dbReference>
<evidence type="ECO:0000313" key="1">
    <source>
        <dbReference type="EMBL" id="QFG74507.1"/>
    </source>
</evidence>
<accession>A0A5J6VLG5</accession>
<protein>
    <submittedName>
        <fullName evidence="1">Uncharacterized protein</fullName>
    </submittedName>
</protein>
<proteinExistence type="predicted"/>
<sequence>MKSVLFVGTSDNRLLVDSEDYNDIPDLLNYDGTICNHQSQLTELEKYKKTLCNFVKNKLNDDFVYYTVDPEYSNVKKTEDSQSYKGHYSCYLSELENSLDNCFDYIVITSCYQDFFCKNNVNRLYRLLKKKKHIGIIDSVPYSSIINLTGRLTFSFIDV</sequence>
<name>A0A5J6VLG5_9VIRU</name>
<reference evidence="1" key="1">
    <citation type="journal article" date="2019" name="Philos. Trans. R. Soc. Lond., B, Biol. Sci.">
        <title>Targeted metagenomic recovery of four divergent viruses reveals shared and distinctive characteristics of giant viruses of marine eukaryotes.</title>
        <authorList>
            <person name="Needham D.M."/>
            <person name="Poirier C."/>
            <person name="Hehenberger E."/>
            <person name="Jimenez V."/>
            <person name="Swalwell J.E."/>
            <person name="Santoro A.E."/>
            <person name="Worden A.Z."/>
        </authorList>
    </citation>
    <scope>NUCLEOTIDE SEQUENCE</scope>
    <source>
        <strain evidence="1">MPacV-611</strain>
    </source>
</reference>
<organism evidence="1">
    <name type="scientific">Megaviridae environmental sample</name>
    <dbReference type="NCBI Taxonomy" id="1737588"/>
    <lineage>
        <taxon>Viruses</taxon>
        <taxon>Varidnaviria</taxon>
        <taxon>Bamfordvirae</taxon>
        <taxon>Nucleocytoviricota</taxon>
        <taxon>Megaviricetes</taxon>
        <taxon>Imitervirales</taxon>
        <taxon>Mimiviridae</taxon>
        <taxon>environmental samples</taxon>
    </lineage>
</organism>